<proteinExistence type="predicted"/>
<organism evidence="2">
    <name type="scientific">marine metagenome</name>
    <dbReference type="NCBI Taxonomy" id="408172"/>
    <lineage>
        <taxon>unclassified sequences</taxon>
        <taxon>metagenomes</taxon>
        <taxon>ecological metagenomes</taxon>
    </lineage>
</organism>
<feature type="transmembrane region" description="Helical" evidence="1">
    <location>
        <begin position="128"/>
        <end position="146"/>
    </location>
</feature>
<feature type="non-terminal residue" evidence="2">
    <location>
        <position position="1"/>
    </location>
</feature>
<keyword evidence="1" id="KW-1133">Transmembrane helix</keyword>
<name>A0A382UXW3_9ZZZZ</name>
<sequence>SSDFKNKAQWYLGGHLQCDTFFNDVSYGANLNQIHGLTQRQIQLEALGLASEDISSALEDERMVRELQRIEDITYVTEVNTRLSDDVANLGESALDLQQQIQDLGNAQKEDCAWYDLGCHIGEAGRAVAVPAVVIGGLALVGYLILRRKG</sequence>
<evidence type="ECO:0000256" key="1">
    <source>
        <dbReference type="SAM" id="Phobius"/>
    </source>
</evidence>
<dbReference type="AlphaFoldDB" id="A0A382UXW3"/>
<keyword evidence="1" id="KW-0812">Transmembrane</keyword>
<reference evidence="2" key="1">
    <citation type="submission" date="2018-05" db="EMBL/GenBank/DDBJ databases">
        <authorList>
            <person name="Lanie J.A."/>
            <person name="Ng W.-L."/>
            <person name="Kazmierczak K.M."/>
            <person name="Andrzejewski T.M."/>
            <person name="Davidsen T.M."/>
            <person name="Wayne K.J."/>
            <person name="Tettelin H."/>
            <person name="Glass J.I."/>
            <person name="Rusch D."/>
            <person name="Podicherti R."/>
            <person name="Tsui H.-C.T."/>
            <person name="Winkler M.E."/>
        </authorList>
    </citation>
    <scope>NUCLEOTIDE SEQUENCE</scope>
</reference>
<accession>A0A382UXW3</accession>
<keyword evidence="1" id="KW-0472">Membrane</keyword>
<protein>
    <submittedName>
        <fullName evidence="2">Uncharacterized protein</fullName>
    </submittedName>
</protein>
<gene>
    <name evidence="2" type="ORF">METZ01_LOCUS391355</name>
</gene>
<dbReference type="EMBL" id="UINC01147276">
    <property type="protein sequence ID" value="SVD38501.1"/>
    <property type="molecule type" value="Genomic_DNA"/>
</dbReference>
<evidence type="ECO:0000313" key="2">
    <source>
        <dbReference type="EMBL" id="SVD38501.1"/>
    </source>
</evidence>